<gene>
    <name evidence="1" type="ORF">POVWA1_070250</name>
</gene>
<evidence type="ECO:0000313" key="2">
    <source>
        <dbReference type="Proteomes" id="UP000078555"/>
    </source>
</evidence>
<proteinExistence type="predicted"/>
<accession>A0A1A9AH32</accession>
<name>A0A1A9AH32_PLAOA</name>
<dbReference type="Proteomes" id="UP000078555">
    <property type="component" value="Unassembled WGS sequence"/>
</dbReference>
<dbReference type="AlphaFoldDB" id="A0A1A9AH32"/>
<evidence type="ECO:0000313" key="1">
    <source>
        <dbReference type="EMBL" id="SBT55474.1"/>
    </source>
</evidence>
<keyword evidence="2" id="KW-1185">Reference proteome</keyword>
<reference evidence="2" key="1">
    <citation type="submission" date="2016-05" db="EMBL/GenBank/DDBJ databases">
        <authorList>
            <person name="Naeem Raeece"/>
        </authorList>
    </citation>
    <scope>NUCLEOTIDE SEQUENCE [LARGE SCALE GENOMIC DNA]</scope>
</reference>
<dbReference type="EMBL" id="FLRD01000709">
    <property type="protein sequence ID" value="SBT55474.1"/>
    <property type="molecule type" value="Genomic_DNA"/>
</dbReference>
<organism evidence="1 2">
    <name type="scientific">Plasmodium ovale wallikeri</name>
    <dbReference type="NCBI Taxonomy" id="864142"/>
    <lineage>
        <taxon>Eukaryota</taxon>
        <taxon>Sar</taxon>
        <taxon>Alveolata</taxon>
        <taxon>Apicomplexa</taxon>
        <taxon>Aconoidasida</taxon>
        <taxon>Haemosporida</taxon>
        <taxon>Plasmodiidae</taxon>
        <taxon>Plasmodium</taxon>
        <taxon>Plasmodium (Plasmodium)</taxon>
    </lineage>
</organism>
<protein>
    <submittedName>
        <fullName evidence="1">Uncharacterized protein</fullName>
    </submittedName>
</protein>
<sequence>MLNAFKWQYNYLPFLRNRESPSREFLLSMNKPTSQYSHLNKKKKKKKIMNMSAAKKLLEDAQLDKKKKPS</sequence>